<dbReference type="GO" id="GO:0046872">
    <property type="term" value="F:metal ion binding"/>
    <property type="evidence" value="ECO:0007669"/>
    <property type="project" value="UniProtKB-KW"/>
</dbReference>
<dbReference type="InterPro" id="IPR032828">
    <property type="entry name" value="PolyA_RNA-bd"/>
</dbReference>
<comment type="similarity">
    <text evidence="2 11">Belongs to the tRNA nucleotidyltransferase/poly(A) polymerase family.</text>
</comment>
<evidence type="ECO:0000256" key="1">
    <source>
        <dbReference type="ARBA" id="ARBA00001946"/>
    </source>
</evidence>
<evidence type="ECO:0000259" key="13">
    <source>
        <dbReference type="Pfam" id="PF12627"/>
    </source>
</evidence>
<evidence type="ECO:0000256" key="8">
    <source>
        <dbReference type="ARBA" id="ARBA00022741"/>
    </source>
</evidence>
<keyword evidence="8" id="KW-0547">Nucleotide-binding</keyword>
<dbReference type="AlphaFoldDB" id="A0AAW9QA74"/>
<keyword evidence="3" id="KW-0820">tRNA-binding</keyword>
<feature type="domain" description="CCA-adding enzyme C-terminal" evidence="14">
    <location>
        <begin position="288"/>
        <end position="411"/>
    </location>
</feature>
<dbReference type="InterPro" id="IPR050124">
    <property type="entry name" value="tRNA_CCA-adding_enzyme"/>
</dbReference>
<dbReference type="PANTHER" id="PTHR47545">
    <property type="entry name" value="MULTIFUNCTIONAL CCA PROTEIN"/>
    <property type="match status" value="1"/>
</dbReference>
<keyword evidence="10 11" id="KW-0694">RNA-binding</keyword>
<keyword evidence="5" id="KW-0819">tRNA processing</keyword>
<keyword evidence="6" id="KW-0548">Nucleotidyltransferase</keyword>
<dbReference type="GO" id="GO:0000166">
    <property type="term" value="F:nucleotide binding"/>
    <property type="evidence" value="ECO:0007669"/>
    <property type="project" value="UniProtKB-KW"/>
</dbReference>
<evidence type="ECO:0000256" key="10">
    <source>
        <dbReference type="ARBA" id="ARBA00022884"/>
    </source>
</evidence>
<dbReference type="Pfam" id="PF12627">
    <property type="entry name" value="PolyA_pol_RNAbd"/>
    <property type="match status" value="1"/>
</dbReference>
<evidence type="ECO:0000256" key="3">
    <source>
        <dbReference type="ARBA" id="ARBA00022555"/>
    </source>
</evidence>
<dbReference type="GO" id="GO:0016779">
    <property type="term" value="F:nucleotidyltransferase activity"/>
    <property type="evidence" value="ECO:0007669"/>
    <property type="project" value="UniProtKB-KW"/>
</dbReference>
<evidence type="ECO:0000256" key="4">
    <source>
        <dbReference type="ARBA" id="ARBA00022679"/>
    </source>
</evidence>
<keyword evidence="16" id="KW-1185">Reference proteome</keyword>
<dbReference type="Proteomes" id="UP001333818">
    <property type="component" value="Unassembled WGS sequence"/>
</dbReference>
<dbReference type="PANTHER" id="PTHR47545:SF2">
    <property type="entry name" value="CC-ADDING TRNA NUCLEOTIDYLTRANSFERASE"/>
    <property type="match status" value="1"/>
</dbReference>
<dbReference type="Gene3D" id="1.10.3090.10">
    <property type="entry name" value="cca-adding enzyme, domain 2"/>
    <property type="match status" value="1"/>
</dbReference>
<evidence type="ECO:0000259" key="12">
    <source>
        <dbReference type="Pfam" id="PF01743"/>
    </source>
</evidence>
<reference evidence="15" key="1">
    <citation type="submission" date="2024-01" db="EMBL/GenBank/DDBJ databases">
        <title>Bank of Algae and Cyanobacteria of the Azores (BACA) strain genomes.</title>
        <authorList>
            <person name="Luz R."/>
            <person name="Cordeiro R."/>
            <person name="Fonseca A."/>
            <person name="Goncalves V."/>
        </authorList>
    </citation>
    <scope>NUCLEOTIDE SEQUENCE</scope>
    <source>
        <strain evidence="15">BACA0141</strain>
    </source>
</reference>
<dbReference type="RefSeq" id="WP_330485842.1">
    <property type="nucleotide sequence ID" value="NZ_JAZBJZ010000131.1"/>
</dbReference>
<dbReference type="InterPro" id="IPR043519">
    <property type="entry name" value="NT_sf"/>
</dbReference>
<accession>A0AAW9QA74</accession>
<evidence type="ECO:0000256" key="11">
    <source>
        <dbReference type="RuleBase" id="RU003953"/>
    </source>
</evidence>
<evidence type="ECO:0000256" key="2">
    <source>
        <dbReference type="ARBA" id="ARBA00007265"/>
    </source>
</evidence>
<dbReference type="GO" id="GO:0008033">
    <property type="term" value="P:tRNA processing"/>
    <property type="evidence" value="ECO:0007669"/>
    <property type="project" value="UniProtKB-KW"/>
</dbReference>
<proteinExistence type="inferred from homology"/>
<dbReference type="EMBL" id="JAZBJZ010000131">
    <property type="protein sequence ID" value="MEE3719406.1"/>
    <property type="molecule type" value="Genomic_DNA"/>
</dbReference>
<protein>
    <submittedName>
        <fullName evidence="15">CCA tRNA nucleotidyltransferase</fullName>
    </submittedName>
</protein>
<dbReference type="Pfam" id="PF13735">
    <property type="entry name" value="tRNA_NucTran2_2"/>
    <property type="match status" value="1"/>
</dbReference>
<evidence type="ECO:0000256" key="6">
    <source>
        <dbReference type="ARBA" id="ARBA00022695"/>
    </source>
</evidence>
<sequence length="425" mass="47113">MNNFPFDLNELPKPAYLVGGWVRDRLLGRQSKYLDIDFVLPERAVAIASAIAKRYKAGFVVLDAERQIARVVFKNATADFAQQMGSSIREDLERRDFCMNAIAVSVGEDFQSEFAATGILSPSLLLDPLDGASDLAQKQVRMVAPENLLDDPLRILRAYRQAAQLGFEIEALTQKTLTKFSHAPFHGISQIAAERVRTELSYLLSLDEGKRWLVTAIDDGILEAWLPANCLEFNRFARIDEAIALLIETFPSLEAYFANVLASDRTAKIITKLAALTNSATGMEPLGFSRNEQRWLVGILRYLPKFLELLPSATPKQQYQLFQATLEIFPALCAVAIAHGTSDESDFEAILAWLRQWCDPQDAIAHPAILVTGSDLMTELALSPSPKIGELLETVRLAQAEGLVKDRSEAIAYAKKILLGDMNPS</sequence>
<dbReference type="InterPro" id="IPR002646">
    <property type="entry name" value="PolA_pol_head_dom"/>
</dbReference>
<organism evidence="15 16">
    <name type="scientific">Tumidithrix elongata BACA0141</name>
    <dbReference type="NCBI Taxonomy" id="2716417"/>
    <lineage>
        <taxon>Bacteria</taxon>
        <taxon>Bacillati</taxon>
        <taxon>Cyanobacteriota</taxon>
        <taxon>Cyanophyceae</taxon>
        <taxon>Pseudanabaenales</taxon>
        <taxon>Pseudanabaenaceae</taxon>
        <taxon>Tumidithrix</taxon>
        <taxon>Tumidithrix elongata</taxon>
    </lineage>
</organism>
<dbReference type="Gene3D" id="3.30.460.10">
    <property type="entry name" value="Beta Polymerase, domain 2"/>
    <property type="match status" value="1"/>
</dbReference>
<feature type="domain" description="tRNA nucleotidyltransferase/poly(A) polymerase RNA and SrmB- binding" evidence="13">
    <location>
        <begin position="166"/>
        <end position="227"/>
    </location>
</feature>
<comment type="cofactor">
    <cofactor evidence="1">
        <name>Mg(2+)</name>
        <dbReference type="ChEBI" id="CHEBI:18420"/>
    </cofactor>
</comment>
<evidence type="ECO:0000259" key="14">
    <source>
        <dbReference type="Pfam" id="PF13735"/>
    </source>
</evidence>
<evidence type="ECO:0000313" key="16">
    <source>
        <dbReference type="Proteomes" id="UP001333818"/>
    </source>
</evidence>
<keyword evidence="7" id="KW-0479">Metal-binding</keyword>
<evidence type="ECO:0000256" key="5">
    <source>
        <dbReference type="ARBA" id="ARBA00022694"/>
    </source>
</evidence>
<keyword evidence="9" id="KW-0460">Magnesium</keyword>
<comment type="caution">
    <text evidence="15">The sequence shown here is derived from an EMBL/GenBank/DDBJ whole genome shotgun (WGS) entry which is preliminary data.</text>
</comment>
<evidence type="ECO:0000313" key="15">
    <source>
        <dbReference type="EMBL" id="MEE3719406.1"/>
    </source>
</evidence>
<dbReference type="SUPFAM" id="SSF81891">
    <property type="entry name" value="Poly A polymerase C-terminal region-like"/>
    <property type="match status" value="1"/>
</dbReference>
<dbReference type="Pfam" id="PF01743">
    <property type="entry name" value="PolyA_pol"/>
    <property type="match status" value="1"/>
</dbReference>
<evidence type="ECO:0000256" key="7">
    <source>
        <dbReference type="ARBA" id="ARBA00022723"/>
    </source>
</evidence>
<keyword evidence="4 11" id="KW-0808">Transferase</keyword>
<gene>
    <name evidence="15" type="ORF">V2H45_21930</name>
</gene>
<dbReference type="SUPFAM" id="SSF81301">
    <property type="entry name" value="Nucleotidyltransferase"/>
    <property type="match status" value="1"/>
</dbReference>
<feature type="domain" description="Poly A polymerase head" evidence="12">
    <location>
        <begin position="15"/>
        <end position="141"/>
    </location>
</feature>
<evidence type="ECO:0000256" key="9">
    <source>
        <dbReference type="ARBA" id="ARBA00022842"/>
    </source>
</evidence>
<name>A0AAW9QA74_9CYAN</name>
<dbReference type="InterPro" id="IPR032810">
    <property type="entry name" value="CCA-adding_enz_C"/>
</dbReference>
<dbReference type="GO" id="GO:0000049">
    <property type="term" value="F:tRNA binding"/>
    <property type="evidence" value="ECO:0007669"/>
    <property type="project" value="UniProtKB-KW"/>
</dbReference>